<gene>
    <name evidence="2" type="ORF">SDC9_145593</name>
</gene>
<proteinExistence type="predicted"/>
<name>A0A645E916_9ZZZZ</name>
<accession>A0A645E916</accession>
<protein>
    <submittedName>
        <fullName evidence="2">Uncharacterized protein</fullName>
    </submittedName>
</protein>
<dbReference type="AlphaFoldDB" id="A0A645E916"/>
<feature type="compositionally biased region" description="Polar residues" evidence="1">
    <location>
        <begin position="52"/>
        <end position="61"/>
    </location>
</feature>
<feature type="compositionally biased region" description="Low complexity" evidence="1">
    <location>
        <begin position="42"/>
        <end position="51"/>
    </location>
</feature>
<feature type="compositionally biased region" description="Polar residues" evidence="1">
    <location>
        <begin position="21"/>
        <end position="36"/>
    </location>
</feature>
<feature type="region of interest" description="Disordered" evidence="1">
    <location>
        <begin position="1"/>
        <end position="100"/>
    </location>
</feature>
<dbReference type="EMBL" id="VSSQ01044578">
    <property type="protein sequence ID" value="MPM98407.1"/>
    <property type="molecule type" value="Genomic_DNA"/>
</dbReference>
<evidence type="ECO:0000313" key="2">
    <source>
        <dbReference type="EMBL" id="MPM98407.1"/>
    </source>
</evidence>
<feature type="compositionally biased region" description="Low complexity" evidence="1">
    <location>
        <begin position="64"/>
        <end position="76"/>
    </location>
</feature>
<sequence length="144" mass="15158">MTAIPTETTITTPSLETSPPVTASTCPANICRSGSATEIKKPSSSPAATTTQTRLNFTTADPISFPKGSSPTSSPSKKTDNPKIISSAPSKNRASLRPSTGVRVQLRISTIATTGTIDNEASFIFCFNTCNRFTSLLVSSFHTL</sequence>
<reference evidence="2" key="1">
    <citation type="submission" date="2019-08" db="EMBL/GenBank/DDBJ databases">
        <authorList>
            <person name="Kucharzyk K."/>
            <person name="Murdoch R.W."/>
            <person name="Higgins S."/>
            <person name="Loffler F."/>
        </authorList>
    </citation>
    <scope>NUCLEOTIDE SEQUENCE</scope>
</reference>
<organism evidence="2">
    <name type="scientific">bioreactor metagenome</name>
    <dbReference type="NCBI Taxonomy" id="1076179"/>
    <lineage>
        <taxon>unclassified sequences</taxon>
        <taxon>metagenomes</taxon>
        <taxon>ecological metagenomes</taxon>
    </lineage>
</organism>
<evidence type="ECO:0000256" key="1">
    <source>
        <dbReference type="SAM" id="MobiDB-lite"/>
    </source>
</evidence>
<feature type="compositionally biased region" description="Low complexity" evidence="1">
    <location>
        <begin position="1"/>
        <end position="20"/>
    </location>
</feature>
<comment type="caution">
    <text evidence="2">The sequence shown here is derived from an EMBL/GenBank/DDBJ whole genome shotgun (WGS) entry which is preliminary data.</text>
</comment>